<accession>A0AAN7SKX9</accession>
<evidence type="ECO:0000256" key="12">
    <source>
        <dbReference type="ARBA" id="ARBA00045850"/>
    </source>
</evidence>
<evidence type="ECO:0000256" key="11">
    <source>
        <dbReference type="ARBA" id="ARBA00030126"/>
    </source>
</evidence>
<dbReference type="PANTHER" id="PTHR22930:SF289">
    <property type="entry name" value="DDE TNP4 DOMAIN-CONTAINING PROTEIN-RELATED"/>
    <property type="match status" value="1"/>
</dbReference>
<dbReference type="GO" id="GO:0046872">
    <property type="term" value="F:metal ion binding"/>
    <property type="evidence" value="ECO:0007669"/>
    <property type="project" value="UniProtKB-KW"/>
</dbReference>
<evidence type="ECO:0000313" key="15">
    <source>
        <dbReference type="Proteomes" id="UP001353858"/>
    </source>
</evidence>
<evidence type="ECO:0000256" key="5">
    <source>
        <dbReference type="ARBA" id="ARBA00015519"/>
    </source>
</evidence>
<comment type="caution">
    <text evidence="14">The sequence shown here is derived from an EMBL/GenBank/DDBJ whole genome shotgun (WGS) entry which is preliminary data.</text>
</comment>
<dbReference type="Pfam" id="PF13359">
    <property type="entry name" value="DDE_Tnp_4"/>
    <property type="match status" value="1"/>
</dbReference>
<dbReference type="InterPro" id="IPR045249">
    <property type="entry name" value="HARBI1-like"/>
</dbReference>
<dbReference type="InterPro" id="IPR026103">
    <property type="entry name" value="HARBI1_animal"/>
</dbReference>
<evidence type="ECO:0000256" key="10">
    <source>
        <dbReference type="ARBA" id="ARBA00023242"/>
    </source>
</evidence>
<dbReference type="EMBL" id="JARPUR010000001">
    <property type="protein sequence ID" value="KAK4887402.1"/>
    <property type="molecule type" value="Genomic_DNA"/>
</dbReference>
<dbReference type="InterPro" id="IPR027806">
    <property type="entry name" value="HARBI1_dom"/>
</dbReference>
<gene>
    <name evidence="14" type="ORF">RN001_003673</name>
</gene>
<keyword evidence="6" id="KW-0963">Cytoplasm</keyword>
<evidence type="ECO:0000256" key="3">
    <source>
        <dbReference type="ARBA" id="ARBA00004496"/>
    </source>
</evidence>
<reference evidence="15" key="1">
    <citation type="submission" date="2023-01" db="EMBL/GenBank/DDBJ databases">
        <title>Key to firefly adult light organ development and bioluminescence: homeobox transcription factors regulate luciferase expression and transportation to peroxisome.</title>
        <authorList>
            <person name="Fu X."/>
        </authorList>
    </citation>
    <scope>NUCLEOTIDE SEQUENCE [LARGE SCALE GENOMIC DNA]</scope>
</reference>
<evidence type="ECO:0000256" key="6">
    <source>
        <dbReference type="ARBA" id="ARBA00022490"/>
    </source>
</evidence>
<dbReference type="GO" id="GO:0005634">
    <property type="term" value="C:nucleus"/>
    <property type="evidence" value="ECO:0007669"/>
    <property type="project" value="UniProtKB-SubCell"/>
</dbReference>
<keyword evidence="10" id="KW-0539">Nucleus</keyword>
<dbReference type="Proteomes" id="UP001353858">
    <property type="component" value="Unassembled WGS sequence"/>
</dbReference>
<keyword evidence="7" id="KW-0540">Nuclease</keyword>
<evidence type="ECO:0000256" key="2">
    <source>
        <dbReference type="ARBA" id="ARBA00004123"/>
    </source>
</evidence>
<evidence type="ECO:0000256" key="7">
    <source>
        <dbReference type="ARBA" id="ARBA00022722"/>
    </source>
</evidence>
<evidence type="ECO:0000256" key="1">
    <source>
        <dbReference type="ARBA" id="ARBA00001968"/>
    </source>
</evidence>
<dbReference type="GO" id="GO:0005737">
    <property type="term" value="C:cytoplasm"/>
    <property type="evidence" value="ECO:0007669"/>
    <property type="project" value="UniProtKB-SubCell"/>
</dbReference>
<dbReference type="GO" id="GO:0016787">
    <property type="term" value="F:hydrolase activity"/>
    <property type="evidence" value="ECO:0007669"/>
    <property type="project" value="UniProtKB-KW"/>
</dbReference>
<name>A0AAN7SKX9_9COLE</name>
<dbReference type="PRINTS" id="PR02086">
    <property type="entry name" value="PUTNUCHARBI1"/>
</dbReference>
<dbReference type="GO" id="GO:0004518">
    <property type="term" value="F:nuclease activity"/>
    <property type="evidence" value="ECO:0007669"/>
    <property type="project" value="UniProtKB-KW"/>
</dbReference>
<evidence type="ECO:0000256" key="4">
    <source>
        <dbReference type="ARBA" id="ARBA00006958"/>
    </source>
</evidence>
<comment type="similarity">
    <text evidence="4">Belongs to the HARBI1 family.</text>
</comment>
<comment type="cofactor">
    <cofactor evidence="1">
        <name>a divalent metal cation</name>
        <dbReference type="ChEBI" id="CHEBI:60240"/>
    </cofactor>
</comment>
<evidence type="ECO:0000256" key="8">
    <source>
        <dbReference type="ARBA" id="ARBA00022723"/>
    </source>
</evidence>
<keyword evidence="15" id="KW-1185">Reference proteome</keyword>
<dbReference type="AlphaFoldDB" id="A0AAN7SKX9"/>
<evidence type="ECO:0000313" key="14">
    <source>
        <dbReference type="EMBL" id="KAK4887402.1"/>
    </source>
</evidence>
<feature type="domain" description="DDE Tnp4" evidence="13">
    <location>
        <begin position="159"/>
        <end position="308"/>
    </location>
</feature>
<protein>
    <recommendedName>
        <fullName evidence="5">Putative nuclease HARBI1</fullName>
    </recommendedName>
    <alternativeName>
        <fullName evidence="11">Harbinger transposase-derived nuclease</fullName>
    </alternativeName>
</protein>
<keyword evidence="9" id="KW-0378">Hydrolase</keyword>
<evidence type="ECO:0000259" key="13">
    <source>
        <dbReference type="Pfam" id="PF13359"/>
    </source>
</evidence>
<comment type="subcellular location">
    <subcellularLocation>
        <location evidence="3">Cytoplasm</location>
    </subcellularLocation>
    <subcellularLocation>
        <location evidence="2">Nucleus</location>
    </subcellularLocation>
</comment>
<sequence length="361" mass="41305">MDVFEDFDDILDNDLAEIVDFVNAERHPYTVRPRPNNFERWDEAEFVRWFRISKGSARQMLAEIEENIQHRSERNNVIPPMEQLLLALRFFASGSFYISTADFGGIHKSTSGKIISRVVSAIAERRPHHIKFPATLEERNQSSVEFFRIARFPRVVGAIDCTHIKLQSPGGDNAENFRNRKGYFSLNVQAICDSKTCFVDVVARWPRAVHDTHIFNNSAIMMFESGEMGSHLLLGDSGYPLRSYLLTPIDEPRTEAETVYNEAHIRTRNVIERTFGIWKRRFPVLSIGLLCRLQLAQKIIIAAAILHNIACQNNDDLLVEEGVDVPPNGNVLQEIAEVPVQRHENENGIRRTIVGYFETIL</sequence>
<organism evidence="14 15">
    <name type="scientific">Aquatica leii</name>
    <dbReference type="NCBI Taxonomy" id="1421715"/>
    <lineage>
        <taxon>Eukaryota</taxon>
        <taxon>Metazoa</taxon>
        <taxon>Ecdysozoa</taxon>
        <taxon>Arthropoda</taxon>
        <taxon>Hexapoda</taxon>
        <taxon>Insecta</taxon>
        <taxon>Pterygota</taxon>
        <taxon>Neoptera</taxon>
        <taxon>Endopterygota</taxon>
        <taxon>Coleoptera</taxon>
        <taxon>Polyphaga</taxon>
        <taxon>Elateriformia</taxon>
        <taxon>Elateroidea</taxon>
        <taxon>Lampyridae</taxon>
        <taxon>Luciolinae</taxon>
        <taxon>Aquatica</taxon>
    </lineage>
</organism>
<proteinExistence type="inferred from homology"/>
<keyword evidence="8" id="KW-0479">Metal-binding</keyword>
<dbReference type="PANTHER" id="PTHR22930">
    <property type="match status" value="1"/>
</dbReference>
<evidence type="ECO:0000256" key="9">
    <source>
        <dbReference type="ARBA" id="ARBA00022801"/>
    </source>
</evidence>
<comment type="function">
    <text evidence="12">Transposase-derived protein that may have nuclease activity. Does not have transposase activity.</text>
</comment>